<dbReference type="RefSeq" id="WP_103034983.1">
    <property type="nucleotide sequence ID" value="NZ_MPDH01000014.1"/>
</dbReference>
<keyword evidence="3" id="KW-1185">Reference proteome</keyword>
<evidence type="ECO:0000259" key="1">
    <source>
        <dbReference type="PROSITE" id="PS50943"/>
    </source>
</evidence>
<protein>
    <recommendedName>
        <fullName evidence="1">HTH cro/C1-type domain-containing protein</fullName>
    </recommendedName>
</protein>
<reference evidence="2 3" key="1">
    <citation type="submission" date="2016-11" db="EMBL/GenBank/DDBJ databases">
        <title>Whole Genome Sequence of Listeria newyorkensis.</title>
        <authorList>
            <person name="Frink S."/>
            <person name="Morales C."/>
            <person name="Kiang D."/>
        </authorList>
    </citation>
    <scope>NUCLEOTIDE SEQUENCE [LARGE SCALE GENOMIC DNA]</scope>
    <source>
        <strain evidence="2 3">F1604011-044</strain>
    </source>
</reference>
<comment type="caution">
    <text evidence="2">The sequence shown here is derived from an EMBL/GenBank/DDBJ whole genome shotgun (WGS) entry which is preliminary data.</text>
</comment>
<gene>
    <name evidence="2" type="ORF">BMT55_11745</name>
</gene>
<proteinExistence type="predicted"/>
<evidence type="ECO:0000313" key="3">
    <source>
        <dbReference type="Proteomes" id="UP000236500"/>
    </source>
</evidence>
<dbReference type="Proteomes" id="UP000236500">
    <property type="component" value="Unassembled WGS sequence"/>
</dbReference>
<dbReference type="PROSITE" id="PS50943">
    <property type="entry name" value="HTH_CROC1"/>
    <property type="match status" value="1"/>
</dbReference>
<evidence type="ECO:0000313" key="2">
    <source>
        <dbReference type="EMBL" id="PNP90644.1"/>
    </source>
</evidence>
<feature type="domain" description="HTH cro/C1-type" evidence="1">
    <location>
        <begin position="7"/>
        <end position="61"/>
    </location>
</feature>
<name>A0ABX4XKY8_9LIST</name>
<accession>A0ABX4XKY8</accession>
<dbReference type="Gene3D" id="1.10.260.40">
    <property type="entry name" value="lambda repressor-like DNA-binding domains"/>
    <property type="match status" value="1"/>
</dbReference>
<dbReference type="InterPro" id="IPR010982">
    <property type="entry name" value="Lambda_DNA-bd_dom_sf"/>
</dbReference>
<dbReference type="SUPFAM" id="SSF47413">
    <property type="entry name" value="lambda repressor-like DNA-binding domains"/>
    <property type="match status" value="1"/>
</dbReference>
<dbReference type="CDD" id="cd00093">
    <property type="entry name" value="HTH_XRE"/>
    <property type="match status" value="1"/>
</dbReference>
<dbReference type="InterPro" id="IPR001387">
    <property type="entry name" value="Cro/C1-type_HTH"/>
</dbReference>
<organism evidence="2 3">
    <name type="scientific">Listeria newyorkensis</name>
    <dbReference type="NCBI Taxonomy" id="1497681"/>
    <lineage>
        <taxon>Bacteria</taxon>
        <taxon>Bacillati</taxon>
        <taxon>Bacillota</taxon>
        <taxon>Bacilli</taxon>
        <taxon>Bacillales</taxon>
        <taxon>Listeriaceae</taxon>
        <taxon>Listeria</taxon>
    </lineage>
</organism>
<sequence length="63" mass="7175">MNINQKIEKVRAEKGITKKHIADQFCKSATWYGSVAKGEIRIKAEDIPKFADVLGVNVNYFFD</sequence>
<dbReference type="EMBL" id="MPDH01000014">
    <property type="protein sequence ID" value="PNP90644.1"/>
    <property type="molecule type" value="Genomic_DNA"/>
</dbReference>
<dbReference type="SMART" id="SM00530">
    <property type="entry name" value="HTH_XRE"/>
    <property type="match status" value="1"/>
</dbReference>